<keyword evidence="2" id="KW-1185">Reference proteome</keyword>
<evidence type="ECO:0000313" key="2">
    <source>
        <dbReference type="Proteomes" id="UP000027265"/>
    </source>
</evidence>
<organism evidence="1 2">
    <name type="scientific">Jaapia argillacea MUCL 33604</name>
    <dbReference type="NCBI Taxonomy" id="933084"/>
    <lineage>
        <taxon>Eukaryota</taxon>
        <taxon>Fungi</taxon>
        <taxon>Dikarya</taxon>
        <taxon>Basidiomycota</taxon>
        <taxon>Agaricomycotina</taxon>
        <taxon>Agaricomycetes</taxon>
        <taxon>Agaricomycetidae</taxon>
        <taxon>Jaapiales</taxon>
        <taxon>Jaapiaceae</taxon>
        <taxon>Jaapia</taxon>
    </lineage>
</organism>
<dbReference type="InParanoid" id="A0A067PBV0"/>
<evidence type="ECO:0000313" key="1">
    <source>
        <dbReference type="EMBL" id="KDQ51320.1"/>
    </source>
</evidence>
<proteinExistence type="predicted"/>
<dbReference type="EMBL" id="KL197749">
    <property type="protein sequence ID" value="KDQ51320.1"/>
    <property type="molecule type" value="Genomic_DNA"/>
</dbReference>
<name>A0A067PBV0_9AGAM</name>
<gene>
    <name evidence="1" type="ORF">JAAARDRAFT_531593</name>
</gene>
<accession>A0A067PBV0</accession>
<reference evidence="2" key="1">
    <citation type="journal article" date="2014" name="Proc. Natl. Acad. Sci. U.S.A.">
        <title>Extensive sampling of basidiomycete genomes demonstrates inadequacy of the white-rot/brown-rot paradigm for wood decay fungi.</title>
        <authorList>
            <person name="Riley R."/>
            <person name="Salamov A.A."/>
            <person name="Brown D.W."/>
            <person name="Nagy L.G."/>
            <person name="Floudas D."/>
            <person name="Held B.W."/>
            <person name="Levasseur A."/>
            <person name="Lombard V."/>
            <person name="Morin E."/>
            <person name="Otillar R."/>
            <person name="Lindquist E.A."/>
            <person name="Sun H."/>
            <person name="LaButti K.M."/>
            <person name="Schmutz J."/>
            <person name="Jabbour D."/>
            <person name="Luo H."/>
            <person name="Baker S.E."/>
            <person name="Pisabarro A.G."/>
            <person name="Walton J.D."/>
            <person name="Blanchette R.A."/>
            <person name="Henrissat B."/>
            <person name="Martin F."/>
            <person name="Cullen D."/>
            <person name="Hibbett D.S."/>
            <person name="Grigoriev I.V."/>
        </authorList>
    </citation>
    <scope>NUCLEOTIDE SEQUENCE [LARGE SCALE GENOMIC DNA]</scope>
    <source>
        <strain evidence="2">MUCL 33604</strain>
    </source>
</reference>
<dbReference type="HOGENOM" id="CLU_1503654_0_0_1"/>
<sequence length="179" mass="19754">MLPNCTPLLECVDTRGLPACEYLIHPTSHPAFTLCLVPVRSSFIGGSSLVCPSVPGCEASAQVFFRNTVSTATPSIPTSHSSTTPLSNDCIVSAVVAREPEYHFFPQTILPQCLDPRLFAPFHNSQQFMGVVGLQHLNWSPRAEKPRGSYVLYVWHGHACPARMTLCLYSINPEDRKLR</sequence>
<protein>
    <submittedName>
        <fullName evidence="1">Uncharacterized protein</fullName>
    </submittedName>
</protein>
<dbReference type="Proteomes" id="UP000027265">
    <property type="component" value="Unassembled WGS sequence"/>
</dbReference>
<dbReference type="AlphaFoldDB" id="A0A067PBV0"/>